<evidence type="ECO:0000313" key="2">
    <source>
        <dbReference type="EMBL" id="AEK59652.1"/>
    </source>
</evidence>
<keyword evidence="1" id="KW-1133">Transmembrane helix</keyword>
<feature type="transmembrane region" description="Helical" evidence="1">
    <location>
        <begin position="200"/>
        <end position="229"/>
    </location>
</feature>
<dbReference type="RefSeq" id="WP_014003744.1">
    <property type="nucleotide sequence ID" value="NC_015851.1"/>
</dbReference>
<reference evidence="2 3" key="1">
    <citation type="journal article" date="2011" name="J. Genet. Genomics">
        <title>Unraveling the Acidithiobacillus caldus complete genome and its central metabolisms for carbon assimilation.</title>
        <authorList>
            <person name="You X.Y."/>
            <person name="Guo X."/>
            <person name="Zheng H.J."/>
            <person name="Zhang M.J."/>
            <person name="Liu L.J."/>
            <person name="Zhu Y.Q."/>
            <person name="Zhu B."/>
            <person name="Wang S.Y."/>
            <person name="Zhao G.P."/>
            <person name="Poetsch A."/>
            <person name="Jiang C.Y."/>
            <person name="Liu S.J."/>
        </authorList>
    </citation>
    <scope>NUCLEOTIDE SEQUENCE [LARGE SCALE GENOMIC DNA]</scope>
    <source>
        <strain evidence="2 3">SM-1</strain>
        <plasmid evidence="3">Plasmid megaplasmid</plasmid>
    </source>
</reference>
<feature type="transmembrane region" description="Helical" evidence="1">
    <location>
        <begin position="115"/>
        <end position="137"/>
    </location>
</feature>
<keyword evidence="2" id="KW-0614">Plasmid</keyword>
<dbReference type="HOGENOM" id="CLU_1212677_0_0_6"/>
<feature type="transmembrane region" description="Helical" evidence="1">
    <location>
        <begin position="177"/>
        <end position="194"/>
    </location>
</feature>
<name>F9ZU59_ACICS</name>
<proteinExistence type="predicted"/>
<feature type="transmembrane region" description="Helical" evidence="1">
    <location>
        <begin position="28"/>
        <end position="46"/>
    </location>
</feature>
<dbReference type="KEGG" id="acu:Atc_m121"/>
<keyword evidence="3" id="KW-1185">Reference proteome</keyword>
<dbReference type="AlphaFoldDB" id="F9ZU59"/>
<dbReference type="EMBL" id="CP002574">
    <property type="protein sequence ID" value="AEK59652.1"/>
    <property type="molecule type" value="Genomic_DNA"/>
</dbReference>
<protein>
    <submittedName>
        <fullName evidence="2">Uncharacterized protein</fullName>
    </submittedName>
</protein>
<organism evidence="2 3">
    <name type="scientific">Acidithiobacillus caldus (strain SM-1)</name>
    <dbReference type="NCBI Taxonomy" id="990288"/>
    <lineage>
        <taxon>Bacteria</taxon>
        <taxon>Pseudomonadati</taxon>
        <taxon>Pseudomonadota</taxon>
        <taxon>Acidithiobacillia</taxon>
        <taxon>Acidithiobacillales</taxon>
        <taxon>Acidithiobacillaceae</taxon>
        <taxon>Acidithiobacillus</taxon>
    </lineage>
</organism>
<dbReference type="GeneID" id="92932896"/>
<gene>
    <name evidence="2" type="ordered locus">Atc_m121</name>
</gene>
<accession>F9ZU59</accession>
<evidence type="ECO:0000256" key="1">
    <source>
        <dbReference type="SAM" id="Phobius"/>
    </source>
</evidence>
<sequence length="239" mass="26451">MMGKTDGVETPLRFPWWLFWSAVDRVRLHPFVALFPVAVLLVLLRLPIAAQWLPLIGLGWSAAGMAAWGVALGYRLHWLVLVQRLLVAMAVVGGVFALVFWAWSGPGPGLARGDLSGRLLLLAFPLSTLAPLTYALFPGSVRVEGWRVQLADLLRFLLQGALVSPTGDHDGALRLEWVAWATGPSSLLVLTWILRHTVLVYPLFLLQLVLLAWIFPVAWSFWLAVYAPAQFAAALDDRR</sequence>
<geneLocation type="plasmid" evidence="2">
    <name>megaplasmid</name>
</geneLocation>
<evidence type="ECO:0000313" key="3">
    <source>
        <dbReference type="Proteomes" id="UP000006135"/>
    </source>
</evidence>
<feature type="transmembrane region" description="Helical" evidence="1">
    <location>
        <begin position="85"/>
        <end position="103"/>
    </location>
</feature>
<feature type="transmembrane region" description="Helical" evidence="1">
    <location>
        <begin position="52"/>
        <end position="73"/>
    </location>
</feature>
<keyword evidence="1" id="KW-0812">Transmembrane</keyword>
<keyword evidence="1" id="KW-0472">Membrane</keyword>
<dbReference type="Proteomes" id="UP000006135">
    <property type="component" value="Plasmid megaplasmid"/>
</dbReference>